<keyword evidence="10" id="KW-1185">Reference proteome</keyword>
<evidence type="ECO:0000256" key="3">
    <source>
        <dbReference type="ARBA" id="ARBA00010617"/>
    </source>
</evidence>
<evidence type="ECO:0000313" key="9">
    <source>
        <dbReference type="EMBL" id="KAK9423155.1"/>
    </source>
</evidence>
<keyword evidence="4" id="KW-0443">Lipid metabolism</keyword>
<reference evidence="9 10" key="1">
    <citation type="journal article" date="2024" name="J. Plant Pathol.">
        <title>Sequence and assembly of the genome of Seiridium unicorne, isolate CBS 538.82, causal agent of cypress canker disease.</title>
        <authorList>
            <person name="Scali E."/>
            <person name="Rocca G.D."/>
            <person name="Danti R."/>
            <person name="Garbelotto M."/>
            <person name="Barberini S."/>
            <person name="Baroncelli R."/>
            <person name="Emiliani G."/>
        </authorList>
    </citation>
    <scope>NUCLEOTIDE SEQUENCE [LARGE SCALE GENOMIC DNA]</scope>
    <source>
        <strain evidence="9 10">BM-138-508</strain>
    </source>
</reference>
<keyword evidence="7" id="KW-0503">Monooxygenase</keyword>
<dbReference type="CDD" id="cd11040">
    <property type="entry name" value="CYP7_CYP8-like"/>
    <property type="match status" value="1"/>
</dbReference>
<gene>
    <name evidence="9" type="ORF">SUNI508_04449</name>
</gene>
<dbReference type="PANTHER" id="PTHR24306">
    <property type="match status" value="1"/>
</dbReference>
<dbReference type="EMBL" id="JARVKF010000090">
    <property type="protein sequence ID" value="KAK9423155.1"/>
    <property type="molecule type" value="Genomic_DNA"/>
</dbReference>
<name>A0ABR2V8B8_9PEZI</name>
<dbReference type="InterPro" id="IPR002403">
    <property type="entry name" value="Cyt_P450_E_grp-IV"/>
</dbReference>
<evidence type="ECO:0000256" key="4">
    <source>
        <dbReference type="ARBA" id="ARBA00022516"/>
    </source>
</evidence>
<keyword evidence="6" id="KW-0408">Iron</keyword>
<protein>
    <submittedName>
        <fullName evidence="9">Cytochrome P450</fullName>
    </submittedName>
</protein>
<keyword evidence="8" id="KW-0472">Membrane</keyword>
<organism evidence="9 10">
    <name type="scientific">Seiridium unicorne</name>
    <dbReference type="NCBI Taxonomy" id="138068"/>
    <lineage>
        <taxon>Eukaryota</taxon>
        <taxon>Fungi</taxon>
        <taxon>Dikarya</taxon>
        <taxon>Ascomycota</taxon>
        <taxon>Pezizomycotina</taxon>
        <taxon>Sordariomycetes</taxon>
        <taxon>Xylariomycetidae</taxon>
        <taxon>Amphisphaeriales</taxon>
        <taxon>Sporocadaceae</taxon>
        <taxon>Seiridium</taxon>
    </lineage>
</organism>
<evidence type="ECO:0000313" key="10">
    <source>
        <dbReference type="Proteomes" id="UP001408356"/>
    </source>
</evidence>
<keyword evidence="4" id="KW-0444">Lipid biosynthesis</keyword>
<keyword evidence="7" id="KW-0560">Oxidoreductase</keyword>
<keyword evidence="8" id="KW-0812">Transmembrane</keyword>
<comment type="similarity">
    <text evidence="3">Belongs to the cytochrome P450 family.</text>
</comment>
<proteinExistence type="inferred from homology"/>
<evidence type="ECO:0000256" key="8">
    <source>
        <dbReference type="SAM" id="Phobius"/>
    </source>
</evidence>
<evidence type="ECO:0000256" key="1">
    <source>
        <dbReference type="ARBA" id="ARBA00001971"/>
    </source>
</evidence>
<evidence type="ECO:0000256" key="7">
    <source>
        <dbReference type="ARBA" id="ARBA00023033"/>
    </source>
</evidence>
<dbReference type="Pfam" id="PF00067">
    <property type="entry name" value="p450"/>
    <property type="match status" value="1"/>
</dbReference>
<sequence length="551" mass="61843">MDQPVGNLSESAVAYKAIAAVVAGLICYQLFFNAASSYKLPVWAPLEIALTTYLVNAGGLGRRIYSTFRRYDGSLFGLSKRHQVLINLPNIDRFTHFGKELLTSGIVVSQGHHTLEHLPTQLALMKRVFGSDDSPEFVACCDAAVKSLLAIVEKEFVTEIPSTAALQRSHIDRNMSSLVTFTSRKEDMQIWERFANTKVIVQPGPDEAGAVEADLMSLMRDFGAAAAIPVLYGKDFLQRNPSLLEDFWRFDNDLFPLLIVGLPTWLPFKFVREGLAARTRLITAMNGLYRRIDQYQKGEPVDFGADMSDVGVAMDRNKVYAKHNVPIKYRADLDFPFLWGQNGNTQPLLFWYVIYAYSTPGLVDRYREEMAPYVRLSSEKGPIKIESVDISALNRECPLMKSALFEVFRLGSEPTSIRRIAKPITVTDGEYKHQLEPGSYISAPYAVIQNDPAVFSEPEKFVPERFLEVDAETGKKLPRYGRLRPWGIGSGSCKGRTFAEKEILTIAACLMSVWDLEPAHGKWEIPAMMPGTGAKRPVNDIRVILRQRVLK</sequence>
<comment type="caution">
    <text evidence="9">The sequence shown here is derived from an EMBL/GenBank/DDBJ whole genome shotgun (WGS) entry which is preliminary data.</text>
</comment>
<comment type="subcellular location">
    <subcellularLocation>
        <location evidence="2">Endoplasmic reticulum membrane</location>
        <topology evidence="2">Single-pass membrane protein</topology>
    </subcellularLocation>
</comment>
<evidence type="ECO:0000256" key="6">
    <source>
        <dbReference type="ARBA" id="ARBA00023004"/>
    </source>
</evidence>
<feature type="transmembrane region" description="Helical" evidence="8">
    <location>
        <begin position="12"/>
        <end position="31"/>
    </location>
</feature>
<dbReference type="SUPFAM" id="SSF48264">
    <property type="entry name" value="Cytochrome P450"/>
    <property type="match status" value="1"/>
</dbReference>
<dbReference type="PRINTS" id="PR00465">
    <property type="entry name" value="EP450IV"/>
</dbReference>
<dbReference type="InterPro" id="IPR001128">
    <property type="entry name" value="Cyt_P450"/>
</dbReference>
<dbReference type="PANTHER" id="PTHR24306:SF8">
    <property type="entry name" value="P450, PUTATIVE (EUROFUNG)-RELATED"/>
    <property type="match status" value="1"/>
</dbReference>
<keyword evidence="5" id="KW-0479">Metal-binding</keyword>
<dbReference type="Proteomes" id="UP001408356">
    <property type="component" value="Unassembled WGS sequence"/>
</dbReference>
<dbReference type="Gene3D" id="1.10.630.10">
    <property type="entry name" value="Cytochrome P450"/>
    <property type="match status" value="1"/>
</dbReference>
<keyword evidence="8" id="KW-1133">Transmembrane helix</keyword>
<comment type="cofactor">
    <cofactor evidence="1">
        <name>heme</name>
        <dbReference type="ChEBI" id="CHEBI:30413"/>
    </cofactor>
</comment>
<accession>A0ABR2V8B8</accession>
<dbReference type="InterPro" id="IPR036396">
    <property type="entry name" value="Cyt_P450_sf"/>
</dbReference>
<evidence type="ECO:0000256" key="5">
    <source>
        <dbReference type="ARBA" id="ARBA00022723"/>
    </source>
</evidence>
<evidence type="ECO:0000256" key="2">
    <source>
        <dbReference type="ARBA" id="ARBA00004389"/>
    </source>
</evidence>